<name>A0AA88U333_9ASTE</name>
<reference evidence="4" key="1">
    <citation type="submission" date="2022-12" db="EMBL/GenBank/DDBJ databases">
        <title>Draft genome assemblies for two species of Escallonia (Escalloniales).</title>
        <authorList>
            <person name="Chanderbali A."/>
            <person name="Dervinis C."/>
            <person name="Anghel I."/>
            <person name="Soltis D."/>
            <person name="Soltis P."/>
            <person name="Zapata F."/>
        </authorList>
    </citation>
    <scope>NUCLEOTIDE SEQUENCE</scope>
    <source>
        <strain evidence="4">UCBG92.1500</strain>
        <tissue evidence="4">Leaf</tissue>
    </source>
</reference>
<dbReference type="AlphaFoldDB" id="A0AA88U333"/>
<evidence type="ECO:0000259" key="3">
    <source>
        <dbReference type="Pfam" id="PF00407"/>
    </source>
</evidence>
<dbReference type="GO" id="GO:0038023">
    <property type="term" value="F:signaling receptor activity"/>
    <property type="evidence" value="ECO:0007669"/>
    <property type="project" value="TreeGrafter"/>
</dbReference>
<evidence type="ECO:0000256" key="1">
    <source>
        <dbReference type="ARBA" id="ARBA00009744"/>
    </source>
</evidence>
<dbReference type="EMBL" id="JAVXUO010003084">
    <property type="protein sequence ID" value="KAK2966886.1"/>
    <property type="molecule type" value="Genomic_DNA"/>
</dbReference>
<dbReference type="GO" id="GO:0009738">
    <property type="term" value="P:abscisic acid-activated signaling pathway"/>
    <property type="evidence" value="ECO:0007669"/>
    <property type="project" value="TreeGrafter"/>
</dbReference>
<dbReference type="GO" id="GO:0005634">
    <property type="term" value="C:nucleus"/>
    <property type="evidence" value="ECO:0007669"/>
    <property type="project" value="TreeGrafter"/>
</dbReference>
<evidence type="ECO:0000313" key="5">
    <source>
        <dbReference type="Proteomes" id="UP001187471"/>
    </source>
</evidence>
<dbReference type="InterPro" id="IPR050279">
    <property type="entry name" value="Plant_def-hormone_signal"/>
</dbReference>
<dbReference type="Proteomes" id="UP001187471">
    <property type="component" value="Unassembled WGS sequence"/>
</dbReference>
<keyword evidence="2" id="KW-0017">Alkaloid metabolism</keyword>
<dbReference type="GO" id="GO:0005737">
    <property type="term" value="C:cytoplasm"/>
    <property type="evidence" value="ECO:0007669"/>
    <property type="project" value="TreeGrafter"/>
</dbReference>
<dbReference type="GO" id="GO:0006952">
    <property type="term" value="P:defense response"/>
    <property type="evidence" value="ECO:0007669"/>
    <property type="project" value="InterPro"/>
</dbReference>
<evidence type="ECO:0000256" key="2">
    <source>
        <dbReference type="ARBA" id="ARBA00022589"/>
    </source>
</evidence>
<dbReference type="GO" id="GO:0004864">
    <property type="term" value="F:protein phosphatase inhibitor activity"/>
    <property type="evidence" value="ECO:0007669"/>
    <property type="project" value="TreeGrafter"/>
</dbReference>
<dbReference type="PANTHER" id="PTHR31213:SF19">
    <property type="entry name" value="BET V I_MAJOR LATEX PROTEIN DOMAIN-CONTAINING PROTEIN"/>
    <property type="match status" value="1"/>
</dbReference>
<keyword evidence="5" id="KW-1185">Reference proteome</keyword>
<dbReference type="PANTHER" id="PTHR31213">
    <property type="entry name" value="OS08G0374000 PROTEIN-RELATED"/>
    <property type="match status" value="1"/>
</dbReference>
<comment type="similarity">
    <text evidence="1">Belongs to the BetVI family.</text>
</comment>
<dbReference type="GO" id="GO:0009820">
    <property type="term" value="P:alkaloid metabolic process"/>
    <property type="evidence" value="ECO:0007669"/>
    <property type="project" value="UniProtKB-KW"/>
</dbReference>
<gene>
    <name evidence="4" type="ORF">RJ640_028896</name>
</gene>
<organism evidence="4 5">
    <name type="scientific">Escallonia rubra</name>
    <dbReference type="NCBI Taxonomy" id="112253"/>
    <lineage>
        <taxon>Eukaryota</taxon>
        <taxon>Viridiplantae</taxon>
        <taxon>Streptophyta</taxon>
        <taxon>Embryophyta</taxon>
        <taxon>Tracheophyta</taxon>
        <taxon>Spermatophyta</taxon>
        <taxon>Magnoliopsida</taxon>
        <taxon>eudicotyledons</taxon>
        <taxon>Gunneridae</taxon>
        <taxon>Pentapetalae</taxon>
        <taxon>asterids</taxon>
        <taxon>campanulids</taxon>
        <taxon>Escalloniales</taxon>
        <taxon>Escalloniaceae</taxon>
        <taxon>Escallonia</taxon>
    </lineage>
</organism>
<dbReference type="InterPro" id="IPR023393">
    <property type="entry name" value="START-like_dom_sf"/>
</dbReference>
<comment type="caution">
    <text evidence="4">The sequence shown here is derived from an EMBL/GenBank/DDBJ whole genome shotgun (WGS) entry which is preliminary data.</text>
</comment>
<dbReference type="GO" id="GO:0010427">
    <property type="term" value="F:abscisic acid binding"/>
    <property type="evidence" value="ECO:0007669"/>
    <property type="project" value="TreeGrafter"/>
</dbReference>
<feature type="domain" description="Bet v I/Major latex protein" evidence="3">
    <location>
        <begin position="9"/>
        <end position="121"/>
    </location>
</feature>
<proteinExistence type="inferred from homology"/>
<evidence type="ECO:0000313" key="4">
    <source>
        <dbReference type="EMBL" id="KAK2966886.1"/>
    </source>
</evidence>
<dbReference type="InterPro" id="IPR000916">
    <property type="entry name" value="Bet_v_I/MLP"/>
</dbReference>
<protein>
    <recommendedName>
        <fullName evidence="3">Bet v I/Major latex protein domain-containing protein</fullName>
    </recommendedName>
</protein>
<sequence length="153" mass="16780">MHGTLSHGTDVNVPASEAWALYGTLELTYISVPDLFAKIDISKGDGGVGTIITPTTNPGSLFSTYVDKILLVDNEKMVKEVHAYQGGYLGLGFNSYLVRFEVIEKSKTSCTTKVTVEYDVKEGFIANTVHVSIEPFIGLVNYGNNYLIKNHKK</sequence>
<dbReference type="SUPFAM" id="SSF55961">
    <property type="entry name" value="Bet v1-like"/>
    <property type="match status" value="1"/>
</dbReference>
<dbReference type="Gene3D" id="3.30.530.20">
    <property type="match status" value="1"/>
</dbReference>
<accession>A0AA88U333</accession>
<dbReference type="Pfam" id="PF00407">
    <property type="entry name" value="Bet_v_1"/>
    <property type="match status" value="1"/>
</dbReference>